<evidence type="ECO:0000313" key="2">
    <source>
        <dbReference type="Proteomes" id="UP000240638"/>
    </source>
</evidence>
<dbReference type="Proteomes" id="UP000240638">
    <property type="component" value="Unassembled WGS sequence"/>
</dbReference>
<accession>A0A2T3XZD7</accession>
<evidence type="ECO:0000313" key="1">
    <source>
        <dbReference type="EMBL" id="PTB21842.1"/>
    </source>
</evidence>
<protein>
    <submittedName>
        <fullName evidence="1">Uncharacterized protein</fullName>
    </submittedName>
</protein>
<reference evidence="1 2" key="1">
    <citation type="submission" date="2018-03" db="EMBL/GenBank/DDBJ databases">
        <title>Whole genome analyses suggest that Burkholderia sensu lato contains two further novel genera in the rhizoxinica-symbiotica group Mycetohabitans gen. nov., and Trinickia gen. nov.: implications for the evolution of diazotrophy and nodulation in the Burkholderiaceae.</title>
        <authorList>
            <person name="Estrada De Los Santos P."/>
            <person name="Palmer M."/>
            <person name="Chavez-Ramirez B."/>
            <person name="Steenkamp E.T."/>
            <person name="Hirsch A.M."/>
            <person name="Manyaka P."/>
            <person name="Maluk M."/>
            <person name="Lafos M."/>
            <person name="Crook M."/>
            <person name="Gross E."/>
            <person name="Simon M.F."/>
            <person name="Bueno Dos Reis Junior F."/>
            <person name="Poole P.S."/>
            <person name="Venter S.N."/>
            <person name="James E.K."/>
        </authorList>
    </citation>
    <scope>NUCLEOTIDE SEQUENCE [LARGE SCALE GENOMIC DNA]</scope>
    <source>
        <strain evidence="1 2">JPY-366</strain>
    </source>
</reference>
<dbReference type="EMBL" id="PYUC01000002">
    <property type="protein sequence ID" value="PTB21842.1"/>
    <property type="molecule type" value="Genomic_DNA"/>
</dbReference>
<name>A0A2T3XZD7_9BURK</name>
<proteinExistence type="predicted"/>
<dbReference type="AlphaFoldDB" id="A0A2T3XZD7"/>
<gene>
    <name evidence="1" type="ORF">C9I57_04185</name>
</gene>
<organism evidence="1 2">
    <name type="scientific">Trinickia symbiotica</name>
    <dbReference type="NCBI Taxonomy" id="863227"/>
    <lineage>
        <taxon>Bacteria</taxon>
        <taxon>Pseudomonadati</taxon>
        <taxon>Pseudomonadota</taxon>
        <taxon>Betaproteobacteria</taxon>
        <taxon>Burkholderiales</taxon>
        <taxon>Burkholderiaceae</taxon>
        <taxon>Trinickia</taxon>
    </lineage>
</organism>
<sequence length="86" mass="9630">MRCAAHSPQAVYSHQEAMMRCPLPKTKQRIFISKAAISDMRAVRAAPSRHDGIVVSVARAALFARIGDNQSARYCLRRNTRLFTIS</sequence>
<comment type="caution">
    <text evidence="1">The sequence shown here is derived from an EMBL/GenBank/DDBJ whole genome shotgun (WGS) entry which is preliminary data.</text>
</comment>